<sequence length="388" mass="42943">MKGMKGCFKCQLQRRTFLATSTTHLRRRAGGGSAGEEGRPQSTTSDASRSHRGTTSEGDAATERIAPNKAERQSATSPAESELERLRSEIAQLTYAIRLSSTQLVETQAIARRAEARAHIIENKLLDIQRHVVKIPRLEGMADGLRRHIRDYTPPKPVTDAIKRVNSSYGARILWNKYTFWSAGAALVVFSNYRLAMYKRTSEEVAEVASMTLREEKLRGTVQEMLTAVANSPETLSSLSTLFQALIKDERTERQLIDLIVRALSSEGVRTAAIYLLDVAFQNPDLQRRAGVFLREAAELAVLDEGLQASAGVGIQKALKSAVMPPWMTHLWTRSQQSAESQPLAEMEGANKAEPSDGRNVGAIEVVLETEKSPDQPQRIQDLEESKT</sequence>
<evidence type="ECO:0000256" key="1">
    <source>
        <dbReference type="SAM" id="MobiDB-lite"/>
    </source>
</evidence>
<comment type="caution">
    <text evidence="2">The sequence shown here is derived from an EMBL/GenBank/DDBJ whole genome shotgun (WGS) entry which is preliminary data.</text>
</comment>
<dbReference type="OrthoDB" id="276540at2759"/>
<dbReference type="eggNOG" id="ENOG502QYCW">
    <property type="taxonomic scope" value="Eukaryota"/>
</dbReference>
<dbReference type="AlphaFoldDB" id="K0RN88"/>
<evidence type="ECO:0000313" key="3">
    <source>
        <dbReference type="Proteomes" id="UP000266841"/>
    </source>
</evidence>
<gene>
    <name evidence="2" type="ORF">THAOC_25094</name>
</gene>
<reference evidence="2 3" key="1">
    <citation type="journal article" date="2012" name="Genome Biol.">
        <title>Genome and low-iron response of an oceanic diatom adapted to chronic iron limitation.</title>
        <authorList>
            <person name="Lommer M."/>
            <person name="Specht M."/>
            <person name="Roy A.S."/>
            <person name="Kraemer L."/>
            <person name="Andreson R."/>
            <person name="Gutowska M.A."/>
            <person name="Wolf J."/>
            <person name="Bergner S.V."/>
            <person name="Schilhabel M.B."/>
            <person name="Klostermeier U.C."/>
            <person name="Beiko R.G."/>
            <person name="Rosenstiel P."/>
            <person name="Hippler M."/>
            <person name="Laroche J."/>
        </authorList>
    </citation>
    <scope>NUCLEOTIDE SEQUENCE [LARGE SCALE GENOMIC DNA]</scope>
    <source>
        <strain evidence="2 3">CCMP1005</strain>
    </source>
</reference>
<dbReference type="EMBL" id="AGNL01034569">
    <property type="protein sequence ID" value="EJK55198.1"/>
    <property type="molecule type" value="Genomic_DNA"/>
</dbReference>
<feature type="region of interest" description="Disordered" evidence="1">
    <location>
        <begin position="21"/>
        <end position="83"/>
    </location>
</feature>
<dbReference type="Proteomes" id="UP000266841">
    <property type="component" value="Unassembled WGS sequence"/>
</dbReference>
<feature type="region of interest" description="Disordered" evidence="1">
    <location>
        <begin position="334"/>
        <end position="388"/>
    </location>
</feature>
<accession>K0RN88</accession>
<proteinExistence type="predicted"/>
<organism evidence="2 3">
    <name type="scientific">Thalassiosira oceanica</name>
    <name type="common">Marine diatom</name>
    <dbReference type="NCBI Taxonomy" id="159749"/>
    <lineage>
        <taxon>Eukaryota</taxon>
        <taxon>Sar</taxon>
        <taxon>Stramenopiles</taxon>
        <taxon>Ochrophyta</taxon>
        <taxon>Bacillariophyta</taxon>
        <taxon>Coscinodiscophyceae</taxon>
        <taxon>Thalassiosirophycidae</taxon>
        <taxon>Thalassiosirales</taxon>
        <taxon>Thalassiosiraceae</taxon>
        <taxon>Thalassiosira</taxon>
    </lineage>
</organism>
<protein>
    <submittedName>
        <fullName evidence="2">Uncharacterized protein</fullName>
    </submittedName>
</protein>
<feature type="compositionally biased region" description="Polar residues" evidence="1">
    <location>
        <begin position="40"/>
        <end position="57"/>
    </location>
</feature>
<name>K0RN88_THAOC</name>
<evidence type="ECO:0000313" key="2">
    <source>
        <dbReference type="EMBL" id="EJK55198.1"/>
    </source>
</evidence>
<keyword evidence="3" id="KW-1185">Reference proteome</keyword>